<evidence type="ECO:0000256" key="4">
    <source>
        <dbReference type="ARBA" id="ARBA00022771"/>
    </source>
</evidence>
<keyword evidence="5" id="KW-0862">Zinc</keyword>
<dbReference type="InterPro" id="IPR036236">
    <property type="entry name" value="Znf_C2H2_sf"/>
</dbReference>
<accession>K5Y5R9</accession>
<evidence type="ECO:0000256" key="6">
    <source>
        <dbReference type="ARBA" id="ARBA00023242"/>
    </source>
</evidence>
<dbReference type="eggNOG" id="ENOG502SPK3">
    <property type="taxonomic scope" value="Eukaryota"/>
</dbReference>
<dbReference type="GO" id="GO:0000978">
    <property type="term" value="F:RNA polymerase II cis-regulatory region sequence-specific DNA binding"/>
    <property type="evidence" value="ECO:0007669"/>
    <property type="project" value="TreeGrafter"/>
</dbReference>
<keyword evidence="4 7" id="KW-0863">Zinc-finger</keyword>
<organism evidence="10 11">
    <name type="scientific">Agaricus bisporus var. burnettii (strain JB137-S8 / ATCC MYA-4627 / FGSC 10392)</name>
    <name type="common">White button mushroom</name>
    <dbReference type="NCBI Taxonomy" id="597362"/>
    <lineage>
        <taxon>Eukaryota</taxon>
        <taxon>Fungi</taxon>
        <taxon>Dikarya</taxon>
        <taxon>Basidiomycota</taxon>
        <taxon>Agaricomycotina</taxon>
        <taxon>Agaricomycetes</taxon>
        <taxon>Agaricomycetidae</taxon>
        <taxon>Agaricales</taxon>
        <taxon>Agaricineae</taxon>
        <taxon>Agaricaceae</taxon>
        <taxon>Agaricus</taxon>
    </lineage>
</organism>
<evidence type="ECO:0000313" key="10">
    <source>
        <dbReference type="EMBL" id="EKM83470.1"/>
    </source>
</evidence>
<name>K5Y5R9_AGABU</name>
<proteinExistence type="predicted"/>
<dbReference type="InterPro" id="IPR013087">
    <property type="entry name" value="Znf_C2H2_type"/>
</dbReference>
<dbReference type="InParanoid" id="K5Y5R9"/>
<keyword evidence="2" id="KW-0479">Metal-binding</keyword>
<evidence type="ECO:0000256" key="7">
    <source>
        <dbReference type="PROSITE-ProRule" id="PRU00042"/>
    </source>
</evidence>
<evidence type="ECO:0000256" key="5">
    <source>
        <dbReference type="ARBA" id="ARBA00022833"/>
    </source>
</evidence>
<keyword evidence="3" id="KW-0677">Repeat</keyword>
<dbReference type="GO" id="GO:0008270">
    <property type="term" value="F:zinc ion binding"/>
    <property type="evidence" value="ECO:0007669"/>
    <property type="project" value="UniProtKB-KW"/>
</dbReference>
<dbReference type="PANTHER" id="PTHR24388">
    <property type="entry name" value="ZINC FINGER PROTEIN"/>
    <property type="match status" value="1"/>
</dbReference>
<evidence type="ECO:0000256" key="1">
    <source>
        <dbReference type="ARBA" id="ARBA00004123"/>
    </source>
</evidence>
<evidence type="ECO:0000256" key="2">
    <source>
        <dbReference type="ARBA" id="ARBA00022723"/>
    </source>
</evidence>
<dbReference type="RefSeq" id="XP_007325405.1">
    <property type="nucleotide sequence ID" value="XM_007325343.1"/>
</dbReference>
<keyword evidence="11" id="KW-1185">Reference proteome</keyword>
<feature type="region of interest" description="Disordered" evidence="8">
    <location>
        <begin position="141"/>
        <end position="169"/>
    </location>
</feature>
<evidence type="ECO:0000256" key="8">
    <source>
        <dbReference type="SAM" id="MobiDB-lite"/>
    </source>
</evidence>
<dbReference type="GO" id="GO:0000981">
    <property type="term" value="F:DNA-binding transcription factor activity, RNA polymerase II-specific"/>
    <property type="evidence" value="ECO:0007669"/>
    <property type="project" value="TreeGrafter"/>
</dbReference>
<feature type="domain" description="C2H2-type" evidence="9">
    <location>
        <begin position="245"/>
        <end position="272"/>
    </location>
</feature>
<dbReference type="GeneID" id="18822855"/>
<dbReference type="Proteomes" id="UP000008493">
    <property type="component" value="Unassembled WGS sequence"/>
</dbReference>
<feature type="compositionally biased region" description="Pro residues" evidence="8">
    <location>
        <begin position="155"/>
        <end position="164"/>
    </location>
</feature>
<dbReference type="GO" id="GO:0005634">
    <property type="term" value="C:nucleus"/>
    <property type="evidence" value="ECO:0007669"/>
    <property type="project" value="UniProtKB-SubCell"/>
</dbReference>
<dbReference type="AlphaFoldDB" id="K5Y5R9"/>
<dbReference type="EMBL" id="JH971385">
    <property type="protein sequence ID" value="EKM83470.1"/>
    <property type="molecule type" value="Genomic_DNA"/>
</dbReference>
<dbReference type="KEGG" id="abp:AGABI1DRAFT110124"/>
<evidence type="ECO:0000256" key="3">
    <source>
        <dbReference type="ARBA" id="ARBA00022737"/>
    </source>
</evidence>
<dbReference type="Gene3D" id="3.30.160.60">
    <property type="entry name" value="Classic Zinc Finger"/>
    <property type="match status" value="2"/>
</dbReference>
<dbReference type="PROSITE" id="PS50157">
    <property type="entry name" value="ZINC_FINGER_C2H2_2"/>
    <property type="match status" value="2"/>
</dbReference>
<dbReference type="PROSITE" id="PS00028">
    <property type="entry name" value="ZINC_FINGER_C2H2_1"/>
    <property type="match status" value="2"/>
</dbReference>
<gene>
    <name evidence="10" type="ORF">AGABI1DRAFT_110124</name>
</gene>
<dbReference type="InterPro" id="IPR050527">
    <property type="entry name" value="Snail/Krueppel_Znf"/>
</dbReference>
<sequence>MTDSSLSTPGFEPYPMDYKQSGFDFLFQNVDTLPSHPDLGEFESEIDSSLAGFEGPEHLQYLVQNDYSFLKPGSGPLSAFTDSAYESSSTHSESAYNPPSPNSGSTYSYAGSTYSSAIELENMALDFQAVCVDDNYATQSSITGHDSVDPTSFGPLPPTPPRSPPTHITAAKPYARAAYSDYGPPRRNSMASGMYPQITFNTAPLGAHDTVSPINISSQLPQIQQPVIQSRSMVDQQKADPRKKYKCSHCPRAFARAYNLKTHKATHDPNRLKPHVCHHRSCGRSFSRKHDLGRHLVSIHRDESTLIDPPSPVKSIIGIERGSRVRCNNCGKSWIGRSAPCDCHDVK</sequence>
<comment type="subcellular location">
    <subcellularLocation>
        <location evidence="1">Nucleus</location>
    </subcellularLocation>
</comment>
<keyword evidence="6" id="KW-0539">Nucleus</keyword>
<evidence type="ECO:0000259" key="9">
    <source>
        <dbReference type="PROSITE" id="PS50157"/>
    </source>
</evidence>
<dbReference type="OrthoDB" id="8117402at2759"/>
<dbReference type="SMART" id="SM00355">
    <property type="entry name" value="ZnF_C2H2"/>
    <property type="match status" value="2"/>
</dbReference>
<dbReference type="OMA" id="YSDYGPP"/>
<dbReference type="SUPFAM" id="SSF57667">
    <property type="entry name" value="beta-beta-alpha zinc fingers"/>
    <property type="match status" value="1"/>
</dbReference>
<feature type="domain" description="C2H2-type" evidence="9">
    <location>
        <begin position="275"/>
        <end position="305"/>
    </location>
</feature>
<protein>
    <recommendedName>
        <fullName evidence="9">C2H2-type domain-containing protein</fullName>
    </recommendedName>
</protein>
<dbReference type="Pfam" id="PF00096">
    <property type="entry name" value="zf-C2H2"/>
    <property type="match status" value="1"/>
</dbReference>
<evidence type="ECO:0000313" key="11">
    <source>
        <dbReference type="Proteomes" id="UP000008493"/>
    </source>
</evidence>
<reference evidence="11" key="1">
    <citation type="journal article" date="2012" name="Proc. Natl. Acad. Sci. U.S.A.">
        <title>Genome sequence of the button mushroom Agaricus bisporus reveals mechanisms governing adaptation to a humic-rich ecological niche.</title>
        <authorList>
            <person name="Morin E."/>
            <person name="Kohler A."/>
            <person name="Baker A.R."/>
            <person name="Foulongne-Oriol M."/>
            <person name="Lombard V."/>
            <person name="Nagy L.G."/>
            <person name="Ohm R.A."/>
            <person name="Patyshakuliyeva A."/>
            <person name="Brun A."/>
            <person name="Aerts A.L."/>
            <person name="Bailey A.M."/>
            <person name="Billette C."/>
            <person name="Coutinho P.M."/>
            <person name="Deakin G."/>
            <person name="Doddapaneni H."/>
            <person name="Floudas D."/>
            <person name="Grimwood J."/>
            <person name="Hilden K."/>
            <person name="Kuees U."/>
            <person name="LaButti K.M."/>
            <person name="Lapidus A."/>
            <person name="Lindquist E.A."/>
            <person name="Lucas S.M."/>
            <person name="Murat C."/>
            <person name="Riley R.W."/>
            <person name="Salamov A.A."/>
            <person name="Schmutz J."/>
            <person name="Subramanian V."/>
            <person name="Woesten H.A.B."/>
            <person name="Xu J."/>
            <person name="Eastwood D.C."/>
            <person name="Foster G.D."/>
            <person name="Sonnenberg A.S."/>
            <person name="Cullen D."/>
            <person name="de Vries R.P."/>
            <person name="Lundell T."/>
            <person name="Hibbett D.S."/>
            <person name="Henrissat B."/>
            <person name="Burton K.S."/>
            <person name="Kerrigan R.W."/>
            <person name="Challen M.P."/>
            <person name="Grigoriev I.V."/>
            <person name="Martin F."/>
        </authorList>
    </citation>
    <scope>NUCLEOTIDE SEQUENCE [LARGE SCALE GENOMIC DNA]</scope>
    <source>
        <strain evidence="11">JB137-S8 / ATCC MYA-4627 / FGSC 10392</strain>
    </source>
</reference>
<dbReference type="HOGENOM" id="CLU_778808_0_0_1"/>
<dbReference type="PANTHER" id="PTHR24388:SF54">
    <property type="entry name" value="PROTEIN ESCARGOT"/>
    <property type="match status" value="1"/>
</dbReference>